<evidence type="ECO:0000256" key="6">
    <source>
        <dbReference type="ARBA" id="ARBA00022982"/>
    </source>
</evidence>
<evidence type="ECO:0000256" key="2">
    <source>
        <dbReference type="ARBA" id="ARBA00005267"/>
    </source>
</evidence>
<dbReference type="PANTHER" id="PTHR42809:SF1">
    <property type="entry name" value="FLAVODOXIN 1"/>
    <property type="match status" value="1"/>
</dbReference>
<dbReference type="AlphaFoldDB" id="A0AAV1IGE7"/>
<evidence type="ECO:0000256" key="4">
    <source>
        <dbReference type="ARBA" id="ARBA00022630"/>
    </source>
</evidence>
<dbReference type="InterPro" id="IPR050619">
    <property type="entry name" value="Flavodoxin"/>
</dbReference>
<keyword evidence="4" id="KW-0285">Flavoprotein</keyword>
<evidence type="ECO:0000259" key="7">
    <source>
        <dbReference type="PROSITE" id="PS50902"/>
    </source>
</evidence>
<keyword evidence="3" id="KW-0813">Transport</keyword>
<dbReference type="SUPFAM" id="SSF52218">
    <property type="entry name" value="Flavoproteins"/>
    <property type="match status" value="1"/>
</dbReference>
<feature type="domain" description="Flavodoxin-like" evidence="7">
    <location>
        <begin position="58"/>
        <end position="221"/>
    </location>
</feature>
<sequence length="225" mass="24537">MHCTMIAQSVTVRVARKPMGSRVLRADRVIPRPRNAFKGRVAQFNSRTRGPTPCRAQVGLFFSTSTGKTEDVASIISKEMGTAEPRDISDVKVSTLADFDGLVVGAPTWNTGADSERSGTGWDDVLNDISGLDLNGKPVAVFGLGDSVSYGEYFCDAMEEVYRHFKDAGANMVGHWPAGDYQHEDSKALLDEGTFCGLALDEDNEDDKTEDRIKAWVKQLKGEGL</sequence>
<dbReference type="Pfam" id="PF00258">
    <property type="entry name" value="Flavodoxin_1"/>
    <property type="match status" value="1"/>
</dbReference>
<dbReference type="GO" id="GO:0009055">
    <property type="term" value="F:electron transfer activity"/>
    <property type="evidence" value="ECO:0007669"/>
    <property type="project" value="InterPro"/>
</dbReference>
<keyword evidence="9" id="KW-1185">Reference proteome</keyword>
<dbReference type="Proteomes" id="UP001314263">
    <property type="component" value="Unassembled WGS sequence"/>
</dbReference>
<evidence type="ECO:0000313" key="8">
    <source>
        <dbReference type="EMBL" id="CAK0785090.1"/>
    </source>
</evidence>
<dbReference type="InterPro" id="IPR001226">
    <property type="entry name" value="Flavodoxin_CS"/>
</dbReference>
<reference evidence="8 9" key="1">
    <citation type="submission" date="2023-10" db="EMBL/GenBank/DDBJ databases">
        <authorList>
            <person name="Maclean D."/>
            <person name="Macfadyen A."/>
        </authorList>
    </citation>
    <scope>NUCLEOTIDE SEQUENCE [LARGE SCALE GENOMIC DNA]</scope>
</reference>
<dbReference type="Gene3D" id="3.40.50.360">
    <property type="match status" value="1"/>
</dbReference>
<organism evidence="8 9">
    <name type="scientific">Coccomyxa viridis</name>
    <dbReference type="NCBI Taxonomy" id="1274662"/>
    <lineage>
        <taxon>Eukaryota</taxon>
        <taxon>Viridiplantae</taxon>
        <taxon>Chlorophyta</taxon>
        <taxon>core chlorophytes</taxon>
        <taxon>Trebouxiophyceae</taxon>
        <taxon>Trebouxiophyceae incertae sedis</taxon>
        <taxon>Coccomyxaceae</taxon>
        <taxon>Coccomyxa</taxon>
    </lineage>
</organism>
<dbReference type="PROSITE" id="PS00201">
    <property type="entry name" value="FLAVODOXIN"/>
    <property type="match status" value="1"/>
</dbReference>
<name>A0AAV1IGE7_9CHLO</name>
<gene>
    <name evidence="8" type="ORF">CVIRNUC_008296</name>
</gene>
<accession>A0AAV1IGE7</accession>
<evidence type="ECO:0000256" key="3">
    <source>
        <dbReference type="ARBA" id="ARBA00022448"/>
    </source>
</evidence>
<dbReference type="InterPro" id="IPR010086">
    <property type="entry name" value="Flavodoxin_lc"/>
</dbReference>
<evidence type="ECO:0000313" key="9">
    <source>
        <dbReference type="Proteomes" id="UP001314263"/>
    </source>
</evidence>
<keyword evidence="6" id="KW-0249">Electron transport</keyword>
<comment type="caution">
    <text evidence="8">The sequence shown here is derived from an EMBL/GenBank/DDBJ whole genome shotgun (WGS) entry which is preliminary data.</text>
</comment>
<dbReference type="PANTHER" id="PTHR42809">
    <property type="entry name" value="FLAVODOXIN 2"/>
    <property type="match status" value="1"/>
</dbReference>
<evidence type="ECO:0000256" key="1">
    <source>
        <dbReference type="ARBA" id="ARBA00001917"/>
    </source>
</evidence>
<dbReference type="GO" id="GO:0010181">
    <property type="term" value="F:FMN binding"/>
    <property type="evidence" value="ECO:0007669"/>
    <property type="project" value="InterPro"/>
</dbReference>
<dbReference type="NCBIfam" id="NF006738">
    <property type="entry name" value="PRK09267.1-4"/>
    <property type="match status" value="1"/>
</dbReference>
<comment type="cofactor">
    <cofactor evidence="1">
        <name>FMN</name>
        <dbReference type="ChEBI" id="CHEBI:58210"/>
    </cofactor>
</comment>
<evidence type="ECO:0000256" key="5">
    <source>
        <dbReference type="ARBA" id="ARBA00022643"/>
    </source>
</evidence>
<dbReference type="InterPro" id="IPR008254">
    <property type="entry name" value="Flavodoxin/NO_synth"/>
</dbReference>
<proteinExistence type="inferred from homology"/>
<dbReference type="EMBL" id="CAUYUE010000011">
    <property type="protein sequence ID" value="CAK0785090.1"/>
    <property type="molecule type" value="Genomic_DNA"/>
</dbReference>
<protein>
    <recommendedName>
        <fullName evidence="7">Flavodoxin-like domain-containing protein</fullName>
    </recommendedName>
</protein>
<dbReference type="InterPro" id="IPR029039">
    <property type="entry name" value="Flavoprotein-like_sf"/>
</dbReference>
<keyword evidence="5" id="KW-0288">FMN</keyword>
<dbReference type="NCBIfam" id="TIGR01752">
    <property type="entry name" value="flav_long"/>
    <property type="match status" value="1"/>
</dbReference>
<comment type="similarity">
    <text evidence="2">Belongs to the flavodoxin family.</text>
</comment>
<dbReference type="PROSITE" id="PS50902">
    <property type="entry name" value="FLAVODOXIN_LIKE"/>
    <property type="match status" value="1"/>
</dbReference>